<dbReference type="OrthoDB" id="1163293at2"/>
<organism evidence="2 3">
    <name type="scientific">Aquimarina algiphila</name>
    <dbReference type="NCBI Taxonomy" id="2047982"/>
    <lineage>
        <taxon>Bacteria</taxon>
        <taxon>Pseudomonadati</taxon>
        <taxon>Bacteroidota</taxon>
        <taxon>Flavobacteriia</taxon>
        <taxon>Flavobacteriales</taxon>
        <taxon>Flavobacteriaceae</taxon>
        <taxon>Aquimarina</taxon>
    </lineage>
</organism>
<proteinExistence type="predicted"/>
<name>A0A554VCK1_9FLAO</name>
<reference evidence="2 3" key="1">
    <citation type="submission" date="2019-07" db="EMBL/GenBank/DDBJ databases">
        <title>The draft genome sequence of Aquimarina algiphila M91.</title>
        <authorList>
            <person name="Meng X."/>
        </authorList>
    </citation>
    <scope>NUCLEOTIDE SEQUENCE [LARGE SCALE GENOMIC DNA]</scope>
    <source>
        <strain evidence="2 3">M91</strain>
    </source>
</reference>
<evidence type="ECO:0000313" key="3">
    <source>
        <dbReference type="Proteomes" id="UP000318833"/>
    </source>
</evidence>
<keyword evidence="3" id="KW-1185">Reference proteome</keyword>
<dbReference type="Proteomes" id="UP000318833">
    <property type="component" value="Unassembled WGS sequence"/>
</dbReference>
<protein>
    <recommendedName>
        <fullName evidence="1">AP complex mu/sigma subunit domain-containing protein</fullName>
    </recommendedName>
</protein>
<gene>
    <name evidence="2" type="ORF">FOF46_26235</name>
</gene>
<dbReference type="RefSeq" id="WP_109436108.1">
    <property type="nucleotide sequence ID" value="NZ_CANLFO010000003.1"/>
</dbReference>
<dbReference type="AlphaFoldDB" id="A0A554VCK1"/>
<sequence length="90" mass="10491">MKLKISEQFAKDFKLVKDVSLQEKVKNVLEMLKSAKNKDHVSQLRKIHGNDNAYKMGIGFYFLIAIMSSEQEIILMRLLHKDVLTQVLDR</sequence>
<feature type="domain" description="AP complex mu/sigma subunit" evidence="1">
    <location>
        <begin position="8"/>
        <end position="82"/>
    </location>
</feature>
<dbReference type="InterPro" id="IPR035093">
    <property type="entry name" value="RelE/ParE_toxin_dom_sf"/>
</dbReference>
<evidence type="ECO:0000259" key="1">
    <source>
        <dbReference type="Pfam" id="PF01217"/>
    </source>
</evidence>
<accession>A0A554VCK1</accession>
<evidence type="ECO:0000313" key="2">
    <source>
        <dbReference type="EMBL" id="TSE04427.1"/>
    </source>
</evidence>
<dbReference type="Pfam" id="PF01217">
    <property type="entry name" value="Clat_adaptor_s"/>
    <property type="match status" value="1"/>
</dbReference>
<dbReference type="Gene3D" id="3.30.2310.20">
    <property type="entry name" value="RelE-like"/>
    <property type="match status" value="1"/>
</dbReference>
<dbReference type="EMBL" id="VLNR01000081">
    <property type="protein sequence ID" value="TSE04427.1"/>
    <property type="molecule type" value="Genomic_DNA"/>
</dbReference>
<dbReference type="InterPro" id="IPR022775">
    <property type="entry name" value="AP_mu_sigma_su"/>
</dbReference>
<comment type="caution">
    <text evidence="2">The sequence shown here is derived from an EMBL/GenBank/DDBJ whole genome shotgun (WGS) entry which is preliminary data.</text>
</comment>